<dbReference type="AlphaFoldDB" id="A0A8J5QY11"/>
<evidence type="ECO:0000313" key="2">
    <source>
        <dbReference type="Proteomes" id="UP000729402"/>
    </source>
</evidence>
<dbReference type="EMBL" id="JAAALK010002015">
    <property type="protein sequence ID" value="KAG8038397.1"/>
    <property type="molecule type" value="Genomic_DNA"/>
</dbReference>
<sequence>MPRKARADSTTSASRRADWIFIVSTVFVQPNSSQGAIVRMDQIYMAAVNNQTSMSDDEPQSRWLLFVAISTAGLASMNGCAQGLNLLPVTTAV</sequence>
<name>A0A8J5QY11_ZIZPA</name>
<proteinExistence type="predicted"/>
<dbReference type="Proteomes" id="UP000729402">
    <property type="component" value="Unassembled WGS sequence"/>
</dbReference>
<protein>
    <submittedName>
        <fullName evidence="1">Uncharacterized protein</fullName>
    </submittedName>
</protein>
<organism evidence="1 2">
    <name type="scientific">Zizania palustris</name>
    <name type="common">Northern wild rice</name>
    <dbReference type="NCBI Taxonomy" id="103762"/>
    <lineage>
        <taxon>Eukaryota</taxon>
        <taxon>Viridiplantae</taxon>
        <taxon>Streptophyta</taxon>
        <taxon>Embryophyta</taxon>
        <taxon>Tracheophyta</taxon>
        <taxon>Spermatophyta</taxon>
        <taxon>Magnoliopsida</taxon>
        <taxon>Liliopsida</taxon>
        <taxon>Poales</taxon>
        <taxon>Poaceae</taxon>
        <taxon>BOP clade</taxon>
        <taxon>Oryzoideae</taxon>
        <taxon>Oryzeae</taxon>
        <taxon>Zizaniinae</taxon>
        <taxon>Zizania</taxon>
    </lineage>
</organism>
<evidence type="ECO:0000313" key="1">
    <source>
        <dbReference type="EMBL" id="KAG8038397.1"/>
    </source>
</evidence>
<reference evidence="1" key="1">
    <citation type="journal article" date="2021" name="bioRxiv">
        <title>Whole Genome Assembly and Annotation of Northern Wild Rice, Zizania palustris L., Supports a Whole Genome Duplication in the Zizania Genus.</title>
        <authorList>
            <person name="Haas M."/>
            <person name="Kono T."/>
            <person name="Macchietto M."/>
            <person name="Millas R."/>
            <person name="McGilp L."/>
            <person name="Shao M."/>
            <person name="Duquette J."/>
            <person name="Hirsch C.N."/>
            <person name="Kimball J."/>
        </authorList>
    </citation>
    <scope>NUCLEOTIDE SEQUENCE</scope>
    <source>
        <tissue evidence="1">Fresh leaf tissue</tissue>
    </source>
</reference>
<accession>A0A8J5QY11</accession>
<comment type="caution">
    <text evidence="1">The sequence shown here is derived from an EMBL/GenBank/DDBJ whole genome shotgun (WGS) entry which is preliminary data.</text>
</comment>
<reference evidence="1" key="2">
    <citation type="submission" date="2021-02" db="EMBL/GenBank/DDBJ databases">
        <authorList>
            <person name="Kimball J.A."/>
            <person name="Haas M.W."/>
            <person name="Macchietto M."/>
            <person name="Kono T."/>
            <person name="Duquette J."/>
            <person name="Shao M."/>
        </authorList>
    </citation>
    <scope>NUCLEOTIDE SEQUENCE</scope>
    <source>
        <tissue evidence="1">Fresh leaf tissue</tissue>
    </source>
</reference>
<gene>
    <name evidence="1" type="ORF">GUJ93_ZPchr0911g33363</name>
</gene>
<keyword evidence="2" id="KW-1185">Reference proteome</keyword>